<keyword evidence="1" id="KW-0732">Signal</keyword>
<dbReference type="InterPro" id="IPR019220">
    <property type="entry name" value="DUF2135"/>
</dbReference>
<organism evidence="3">
    <name type="scientific">Magnetospirillum gryphiswaldense</name>
    <dbReference type="NCBI Taxonomy" id="55518"/>
    <lineage>
        <taxon>Bacteria</taxon>
        <taxon>Pseudomonadati</taxon>
        <taxon>Pseudomonadota</taxon>
        <taxon>Alphaproteobacteria</taxon>
        <taxon>Rhodospirillales</taxon>
        <taxon>Rhodospirillaceae</taxon>
        <taxon>Magnetospirillum</taxon>
    </lineage>
</organism>
<dbReference type="EMBL" id="CU459003">
    <property type="protein sequence ID" value="CAM77039.1"/>
    <property type="molecule type" value="Genomic_DNA"/>
</dbReference>
<dbReference type="RefSeq" id="WP_106002081.1">
    <property type="nucleotide sequence ID" value="NZ_CP027527.1"/>
</dbReference>
<dbReference type="SUPFAM" id="SSF53300">
    <property type="entry name" value="vWA-like"/>
    <property type="match status" value="1"/>
</dbReference>
<feature type="domain" description="VIT" evidence="2">
    <location>
        <begin position="21"/>
        <end position="152"/>
    </location>
</feature>
<dbReference type="InterPro" id="IPR011990">
    <property type="entry name" value="TPR-like_helical_dom_sf"/>
</dbReference>
<evidence type="ECO:0000259" key="2">
    <source>
        <dbReference type="PROSITE" id="PS51468"/>
    </source>
</evidence>
<feature type="chain" id="PRO_5002673235" evidence="1">
    <location>
        <begin position="22"/>
        <end position="950"/>
    </location>
</feature>
<reference evidence="3" key="1">
    <citation type="journal article" date="2007" name="J. Bacteriol.">
        <title>Comparative genome analysis of four magnetotactic bacteria reveals a complex set of group-specific genes implicated in magnetosome biomineralization and function.</title>
        <authorList>
            <person name="Richter M."/>
            <person name="Kube M."/>
            <person name="Bazylinski D.A."/>
            <person name="Lombardot T."/>
            <person name="Gloeckner F.O."/>
            <person name="Reinhardt R."/>
            <person name="Schueler D."/>
        </authorList>
    </citation>
    <scope>NUCLEOTIDE SEQUENCE</scope>
    <source>
        <strain evidence="3">MSR-1</strain>
    </source>
</reference>
<feature type="signal peptide" evidence="1">
    <location>
        <begin position="1"/>
        <end position="21"/>
    </location>
</feature>
<dbReference type="AlphaFoldDB" id="A4U2D2"/>
<accession>A4U2D2</accession>
<protein>
    <submittedName>
        <fullName evidence="3">Protein conserved in bacteria</fullName>
    </submittedName>
</protein>
<dbReference type="InterPro" id="IPR013694">
    <property type="entry name" value="VIT"/>
</dbReference>
<sequence length="950" mass="102985">MRTWFTVTALFVLAFWQPAAAQTGNPIIKTNGQAVEVCGIWIKPRLYARTVVTQTEICLENPNTVPLEGELRFPLRESQTVTGFTLSPAVEGGPVMQAVPVPKAKGTKVFEAIERTMADPALMERAEGNIYSLRVYPLMPKVKRVVTVATTEPVVADAKGMNRFDPTLAFAAIRGGKNTVLSVEGDTAGIPIGALRFDPGYKHTGFVRTSPEGTTFSGFLPLDKPRTGLRIDWTAPGGDSVIGSWFERRSYFTADVAISGASVPRPAPAAVALIWDASGSGAMRDHAREFAVLDAYFRKLGRTEVTLVLARDRAEAPRSFAVADGDWSDLRKVLEATPYDGASNPAAWMVPQGFGGDTSVALLVSDGLANWGAAAARFPVTLFTLNTSPQADAGRLRHMAEAANGQYLDLTILSTEQALADLTTLRPRLVALTGDAVDDLVAASVHPESGRLALAGVVTGPKASVTVETVDGAGKVSRKLFSVPLTEDRDSDGFAAKRWASLRIASLQSDGNRHRAEILRLGETFGVISDETSLLALERLEDFLRYKVMPPPGDMRVAYLNRAPSDPLNPKTDTAQIEGLVRRFGELTAWWERDFPKGEKPKPKPEPEGDRAVATGAAVMAPPPVAKPSAVSSGPPSSTAKPAAVEIHLRKWEPNAPYLSSIKEAAAEQRYDAYLAQRAAYANSTAFFIDAADIFFAAGQDDVAVRVLSNVAELGWSNRSLLRILAYRLLQSGRPDLAMTPLTRVRDLAPEEPQSWRDLGLAHAAAGDTQEAVNFLWHVASHPWDWRFADIDLISLGELNALAARAKTVDLSGIDPRLLRNLPVDLRTVLTWDADNTDMDLWVTDPNGESAFYANRLTYQGGHMSRDFTGGLGPEEFMLKRAKAGTYEVRVKFYGHNQQVLSPYTTVMMKFSSGFGTDGQKDQDIVLRLSGRGESVFVGTFEVKGDGSGQ</sequence>
<dbReference type="Pfam" id="PF08487">
    <property type="entry name" value="VIT"/>
    <property type="match status" value="1"/>
</dbReference>
<gene>
    <name evidence="3" type="ORF">MGR_3542</name>
</gene>
<name>A4U2D2_9PROT</name>
<dbReference type="PROSITE" id="PS51468">
    <property type="entry name" value="VIT"/>
    <property type="match status" value="1"/>
</dbReference>
<dbReference type="Pfam" id="PF09906">
    <property type="entry name" value="DUF2135"/>
    <property type="match status" value="1"/>
</dbReference>
<dbReference type="SUPFAM" id="SSF48452">
    <property type="entry name" value="TPR-like"/>
    <property type="match status" value="1"/>
</dbReference>
<dbReference type="InterPro" id="IPR036465">
    <property type="entry name" value="vWFA_dom_sf"/>
</dbReference>
<evidence type="ECO:0000313" key="3">
    <source>
        <dbReference type="EMBL" id="CAM77039.1"/>
    </source>
</evidence>
<proteinExistence type="predicted"/>
<dbReference type="Gene3D" id="2.60.120.380">
    <property type="match status" value="1"/>
</dbReference>
<dbReference type="Gene3D" id="1.25.40.10">
    <property type="entry name" value="Tetratricopeptide repeat domain"/>
    <property type="match status" value="1"/>
</dbReference>
<evidence type="ECO:0000256" key="1">
    <source>
        <dbReference type="SAM" id="SignalP"/>
    </source>
</evidence>